<feature type="domain" description="DTW" evidence="12">
    <location>
        <begin position="44"/>
        <end position="303"/>
    </location>
</feature>
<keyword evidence="5" id="KW-0819">tRNA processing</keyword>
<evidence type="ECO:0000256" key="1">
    <source>
        <dbReference type="ARBA" id="ARBA00004123"/>
    </source>
</evidence>
<comment type="catalytic activity">
    <reaction evidence="11">
        <text>a uridine in tRNA + S-adenosyl-L-methionine = a 3-[(3S)-3-amino-3-carboxypropyl]uridine in tRNA + S-methyl-5'-thioadenosine + H(+)</text>
        <dbReference type="Rhea" id="RHEA:62432"/>
        <dbReference type="Rhea" id="RHEA-COMP:13339"/>
        <dbReference type="Rhea" id="RHEA-COMP:16092"/>
        <dbReference type="ChEBI" id="CHEBI:15378"/>
        <dbReference type="ChEBI" id="CHEBI:17509"/>
        <dbReference type="ChEBI" id="CHEBI:59789"/>
        <dbReference type="ChEBI" id="CHEBI:65315"/>
        <dbReference type="ChEBI" id="CHEBI:82930"/>
        <dbReference type="EC" id="2.5.1.25"/>
    </reaction>
</comment>
<evidence type="ECO:0000259" key="12">
    <source>
        <dbReference type="SMART" id="SM01144"/>
    </source>
</evidence>
<evidence type="ECO:0000256" key="3">
    <source>
        <dbReference type="ARBA" id="ARBA00022679"/>
    </source>
</evidence>
<evidence type="ECO:0000256" key="4">
    <source>
        <dbReference type="ARBA" id="ARBA00022691"/>
    </source>
</evidence>
<evidence type="ECO:0000256" key="10">
    <source>
        <dbReference type="ARBA" id="ARBA00042508"/>
    </source>
</evidence>
<name>A0ABM1MGW4_NICVS</name>
<dbReference type="EC" id="2.5.1.25" evidence="2"/>
<dbReference type="GeneID" id="108560677"/>
<comment type="function">
    <text evidence="7">Catalyzes the formation of 3-(3-amino-3-carboxypropyl)uridine (acp3U) at position 20 in the D-loop of several cytoplasmic tRNAs (acp3U(20)).</text>
</comment>
<dbReference type="PANTHER" id="PTHR15627:SF8">
    <property type="entry name" value="TRNA-URIDINE AMINOCARBOXYPROPYLTRANSFERASE 1"/>
    <property type="match status" value="1"/>
</dbReference>
<dbReference type="Pfam" id="PF03942">
    <property type="entry name" value="DTW"/>
    <property type="match status" value="1"/>
</dbReference>
<keyword evidence="13" id="KW-1185">Reference proteome</keyword>
<organism evidence="13 14">
    <name type="scientific">Nicrophorus vespilloides</name>
    <name type="common">Boreal carrion beetle</name>
    <dbReference type="NCBI Taxonomy" id="110193"/>
    <lineage>
        <taxon>Eukaryota</taxon>
        <taxon>Metazoa</taxon>
        <taxon>Ecdysozoa</taxon>
        <taxon>Arthropoda</taxon>
        <taxon>Hexapoda</taxon>
        <taxon>Insecta</taxon>
        <taxon>Pterygota</taxon>
        <taxon>Neoptera</taxon>
        <taxon>Endopterygota</taxon>
        <taxon>Coleoptera</taxon>
        <taxon>Polyphaga</taxon>
        <taxon>Staphyliniformia</taxon>
        <taxon>Silphidae</taxon>
        <taxon>Nicrophorinae</taxon>
        <taxon>Nicrophorus</taxon>
    </lineage>
</organism>
<proteinExistence type="inferred from homology"/>
<evidence type="ECO:0000313" key="13">
    <source>
        <dbReference type="Proteomes" id="UP000695000"/>
    </source>
</evidence>
<gene>
    <name evidence="14" type="primary">LOC108560677</name>
</gene>
<dbReference type="PANTHER" id="PTHR15627">
    <property type="entry name" value="NATURAL KILLER CELL-SPECIFIC ANTIGEN KLIP1"/>
    <property type="match status" value="1"/>
</dbReference>
<evidence type="ECO:0000256" key="9">
    <source>
        <dbReference type="ARBA" id="ARBA00039242"/>
    </source>
</evidence>
<keyword evidence="6" id="KW-0539">Nucleus</keyword>
<evidence type="ECO:0000256" key="5">
    <source>
        <dbReference type="ARBA" id="ARBA00022694"/>
    </source>
</evidence>
<sequence length="315" mass="36701">MTHPNSDDAKSLLQNPFQSMDIADNSILDTINGRYICGNCFKSRKFFCYTCFTPHPELEKTIPKVKLPIKVDIIKHKREIDGKSTAAHAAILAQEDIRVYTYPDIPSYDNEKVVLIFPSHTALEIPQLFENTKSDLNQIQSDFDYECPKGIHKTTLLTSIPASYSKNDCDINFVESTELPITKAVFIDSTWNQSKGIYKDERIRKLPCVVLQNRISQFWRHQKGSPRWYLATVEAIHQFVVEVHLNAWGYKADYAGLNCCFTENSLEKYQKLVSNSQRAYSGQYDNLLYFFQHMYKLIHTYYDHDNLYAYKRRML</sequence>
<comment type="similarity">
    <text evidence="8">Belongs to the TDD superfamily. DTWD1 family.</text>
</comment>
<accession>A0ABM1MGW4</accession>
<protein>
    <recommendedName>
        <fullName evidence="9">tRNA-uridine aminocarboxypropyltransferase 1</fullName>
        <ecNumber evidence="2">2.5.1.25</ecNumber>
    </recommendedName>
    <alternativeName>
        <fullName evidence="10">DTW domain-containing protein 1</fullName>
    </alternativeName>
</protein>
<comment type="subcellular location">
    <subcellularLocation>
        <location evidence="1">Nucleus</location>
    </subcellularLocation>
</comment>
<evidence type="ECO:0000256" key="7">
    <source>
        <dbReference type="ARBA" id="ARBA00037050"/>
    </source>
</evidence>
<evidence type="ECO:0000256" key="6">
    <source>
        <dbReference type="ARBA" id="ARBA00023242"/>
    </source>
</evidence>
<keyword evidence="3" id="KW-0808">Transferase</keyword>
<reference evidence="14" key="1">
    <citation type="submission" date="2025-08" db="UniProtKB">
        <authorList>
            <consortium name="RefSeq"/>
        </authorList>
    </citation>
    <scope>IDENTIFICATION</scope>
    <source>
        <tissue evidence="14">Whole Larva</tissue>
    </source>
</reference>
<keyword evidence="4" id="KW-0949">S-adenosyl-L-methionine</keyword>
<dbReference type="RefSeq" id="XP_017773814.1">
    <property type="nucleotide sequence ID" value="XM_017918325.1"/>
</dbReference>
<dbReference type="SMART" id="SM01144">
    <property type="entry name" value="DTW"/>
    <property type="match status" value="1"/>
</dbReference>
<evidence type="ECO:0000256" key="2">
    <source>
        <dbReference type="ARBA" id="ARBA00012386"/>
    </source>
</evidence>
<evidence type="ECO:0000256" key="8">
    <source>
        <dbReference type="ARBA" id="ARBA00038290"/>
    </source>
</evidence>
<dbReference type="InterPro" id="IPR005636">
    <property type="entry name" value="DTW"/>
</dbReference>
<dbReference type="InterPro" id="IPR051521">
    <property type="entry name" value="tRNA_Mod/Golgi_Maint"/>
</dbReference>
<dbReference type="Proteomes" id="UP000695000">
    <property type="component" value="Unplaced"/>
</dbReference>
<evidence type="ECO:0000313" key="14">
    <source>
        <dbReference type="RefSeq" id="XP_017773814.1"/>
    </source>
</evidence>
<evidence type="ECO:0000256" key="11">
    <source>
        <dbReference type="ARBA" id="ARBA00048718"/>
    </source>
</evidence>